<dbReference type="EMBL" id="JAOTIF010000022">
    <property type="protein sequence ID" value="MCU7551593.1"/>
    <property type="molecule type" value="Genomic_DNA"/>
</dbReference>
<keyword evidence="4" id="KW-1185">Reference proteome</keyword>
<dbReference type="InterPro" id="IPR058652">
    <property type="entry name" value="VapC50_C"/>
</dbReference>
<dbReference type="AlphaFoldDB" id="A0A9X2XPK8"/>
<dbReference type="InterPro" id="IPR029060">
    <property type="entry name" value="PIN-like_dom_sf"/>
</dbReference>
<evidence type="ECO:0000259" key="1">
    <source>
        <dbReference type="Pfam" id="PF13470"/>
    </source>
</evidence>
<evidence type="ECO:0000259" key="2">
    <source>
        <dbReference type="Pfam" id="PF26343"/>
    </source>
</evidence>
<sequence>MIHSGRFTALLDANVLYPAPLRDYLLHLASLDLFKPKWTSEIHDEWIRNLLAKRTDLKRASLEKAKEAMDAAFPDANIVNYEDLISGVVLRDEGDKHVLAAAIRGNVDVIVTFNLKDFPSKYLNKYDVDAQHPDEFVSNLINLDKVKCQKALSNQVKSLKNPPKTQVEVLEALKNCGLENSVVQLID</sequence>
<evidence type="ECO:0000313" key="3">
    <source>
        <dbReference type="EMBL" id="MCU7551593.1"/>
    </source>
</evidence>
<proteinExistence type="predicted"/>
<dbReference type="RefSeq" id="WP_279299032.1">
    <property type="nucleotide sequence ID" value="NZ_JAOTIF010000022.1"/>
</dbReference>
<name>A0A9X2XPK8_9BACT</name>
<feature type="domain" description="PIN" evidence="1">
    <location>
        <begin position="9"/>
        <end position="115"/>
    </location>
</feature>
<comment type="caution">
    <text evidence="3">The sequence shown here is derived from an EMBL/GenBank/DDBJ whole genome shotgun (WGS) entry which is preliminary data.</text>
</comment>
<feature type="domain" description="VapC50 C-terminal" evidence="2">
    <location>
        <begin position="133"/>
        <end position="182"/>
    </location>
</feature>
<dbReference type="SUPFAM" id="SSF88723">
    <property type="entry name" value="PIN domain-like"/>
    <property type="match status" value="1"/>
</dbReference>
<evidence type="ECO:0000313" key="4">
    <source>
        <dbReference type="Proteomes" id="UP001155483"/>
    </source>
</evidence>
<dbReference type="Proteomes" id="UP001155483">
    <property type="component" value="Unassembled WGS sequence"/>
</dbReference>
<dbReference type="Pfam" id="PF26343">
    <property type="entry name" value="VapC50_C"/>
    <property type="match status" value="1"/>
</dbReference>
<organism evidence="3 4">
    <name type="scientific">Paraflavisolibacter caeni</name>
    <dbReference type="NCBI Taxonomy" id="2982496"/>
    <lineage>
        <taxon>Bacteria</taxon>
        <taxon>Pseudomonadati</taxon>
        <taxon>Bacteroidota</taxon>
        <taxon>Chitinophagia</taxon>
        <taxon>Chitinophagales</taxon>
        <taxon>Chitinophagaceae</taxon>
        <taxon>Paraflavisolibacter</taxon>
    </lineage>
</organism>
<accession>A0A9X2XPK8</accession>
<dbReference type="InterPro" id="IPR002716">
    <property type="entry name" value="PIN_dom"/>
</dbReference>
<dbReference type="Pfam" id="PF13470">
    <property type="entry name" value="PIN_3"/>
    <property type="match status" value="1"/>
</dbReference>
<protein>
    <submittedName>
        <fullName evidence="3">PIN domain-containing protein</fullName>
    </submittedName>
</protein>
<gene>
    <name evidence="3" type="ORF">OCK74_20900</name>
</gene>
<reference evidence="3" key="1">
    <citation type="submission" date="2022-09" db="EMBL/GenBank/DDBJ databases">
        <authorList>
            <person name="Yuan C."/>
            <person name="Ke Z."/>
        </authorList>
    </citation>
    <scope>NUCLEOTIDE SEQUENCE</scope>
    <source>
        <strain evidence="3">LB-8</strain>
    </source>
</reference>
<reference evidence="3" key="2">
    <citation type="submission" date="2023-04" db="EMBL/GenBank/DDBJ databases">
        <title>Paracnuella aquatica gen. nov., sp. nov., a member of the family Chitinophagaceae isolated from a hot spring.</title>
        <authorList>
            <person name="Wang C."/>
        </authorList>
    </citation>
    <scope>NUCLEOTIDE SEQUENCE</scope>
    <source>
        <strain evidence="3">LB-8</strain>
    </source>
</reference>